<sequence length="107" mass="11677">MLSPSGGGFSHFHIVVTDSGWLLEPQEFTVPGDQSHLDIWGLITGIGYEVKLTGVSESGLLSRPLTTVAVTGIAYSALRGPSSYLTLLGFFVFQMICRHNFNKRSFI</sequence>
<dbReference type="InterPro" id="IPR003961">
    <property type="entry name" value="FN3_dom"/>
</dbReference>
<keyword evidence="3" id="KW-1185">Reference proteome</keyword>
<evidence type="ECO:0000259" key="1">
    <source>
        <dbReference type="PROSITE" id="PS50853"/>
    </source>
</evidence>
<name>A0A3B5MJJ1_9TELE</name>
<evidence type="ECO:0000313" key="3">
    <source>
        <dbReference type="Proteomes" id="UP000261380"/>
    </source>
</evidence>
<feature type="domain" description="Fibronectin type-III" evidence="1">
    <location>
        <begin position="1"/>
        <end position="76"/>
    </location>
</feature>
<evidence type="ECO:0000313" key="2">
    <source>
        <dbReference type="Ensembl" id="ENSXCOP00000023770.1"/>
    </source>
</evidence>
<accession>A0A3B5MJJ1</accession>
<dbReference type="AlphaFoldDB" id="A0A3B5MJJ1"/>
<dbReference type="Ensembl" id="ENSXCOT00000024054.1">
    <property type="protein sequence ID" value="ENSXCOP00000023770.1"/>
    <property type="gene ID" value="ENSXCOG00000017753.1"/>
</dbReference>
<dbReference type="InterPro" id="IPR013783">
    <property type="entry name" value="Ig-like_fold"/>
</dbReference>
<reference evidence="2" key="1">
    <citation type="submission" date="2025-08" db="UniProtKB">
        <authorList>
            <consortium name="Ensembl"/>
        </authorList>
    </citation>
    <scope>IDENTIFICATION</scope>
</reference>
<dbReference type="Gene3D" id="2.60.40.10">
    <property type="entry name" value="Immunoglobulins"/>
    <property type="match status" value="1"/>
</dbReference>
<protein>
    <recommendedName>
        <fullName evidence="1">Fibronectin type-III domain-containing protein</fullName>
    </recommendedName>
</protein>
<dbReference type="Proteomes" id="UP000261380">
    <property type="component" value="Unplaced"/>
</dbReference>
<proteinExistence type="predicted"/>
<dbReference type="InterPro" id="IPR036116">
    <property type="entry name" value="FN3_sf"/>
</dbReference>
<organism evidence="2 3">
    <name type="scientific">Xiphophorus couchianus</name>
    <name type="common">Monterrey platyfish</name>
    <dbReference type="NCBI Taxonomy" id="32473"/>
    <lineage>
        <taxon>Eukaryota</taxon>
        <taxon>Metazoa</taxon>
        <taxon>Chordata</taxon>
        <taxon>Craniata</taxon>
        <taxon>Vertebrata</taxon>
        <taxon>Euteleostomi</taxon>
        <taxon>Actinopterygii</taxon>
        <taxon>Neopterygii</taxon>
        <taxon>Teleostei</taxon>
        <taxon>Neoteleostei</taxon>
        <taxon>Acanthomorphata</taxon>
        <taxon>Ovalentaria</taxon>
        <taxon>Atherinomorphae</taxon>
        <taxon>Cyprinodontiformes</taxon>
        <taxon>Poeciliidae</taxon>
        <taxon>Poeciliinae</taxon>
        <taxon>Xiphophorus</taxon>
    </lineage>
</organism>
<dbReference type="STRING" id="32473.ENSXCOP00000023770"/>
<dbReference type="SUPFAM" id="SSF49265">
    <property type="entry name" value="Fibronectin type III"/>
    <property type="match status" value="1"/>
</dbReference>
<reference evidence="2" key="2">
    <citation type="submission" date="2025-09" db="UniProtKB">
        <authorList>
            <consortium name="Ensembl"/>
        </authorList>
    </citation>
    <scope>IDENTIFICATION</scope>
</reference>
<dbReference type="GeneTree" id="ENSGT01030000235246"/>
<dbReference type="PROSITE" id="PS50853">
    <property type="entry name" value="FN3"/>
    <property type="match status" value="1"/>
</dbReference>